<accession>A0A1I7UPH0</accession>
<dbReference type="WBParaSite" id="Csp11.Scaffold630.g18034.t2">
    <property type="protein sequence ID" value="Csp11.Scaffold630.g18034.t2"/>
    <property type="gene ID" value="Csp11.Scaffold630.g18034"/>
</dbReference>
<feature type="region of interest" description="Disordered" evidence="1">
    <location>
        <begin position="184"/>
        <end position="219"/>
    </location>
</feature>
<keyword evidence="2" id="KW-1185">Reference proteome</keyword>
<feature type="compositionally biased region" description="Basic and acidic residues" evidence="1">
    <location>
        <begin position="187"/>
        <end position="208"/>
    </location>
</feature>
<dbReference type="Proteomes" id="UP000095282">
    <property type="component" value="Unplaced"/>
</dbReference>
<proteinExistence type="predicted"/>
<evidence type="ECO:0000313" key="3">
    <source>
        <dbReference type="WBParaSite" id="Csp11.Scaffold630.g18034.t2"/>
    </source>
</evidence>
<feature type="compositionally biased region" description="Basic residues" evidence="1">
    <location>
        <begin position="209"/>
        <end position="219"/>
    </location>
</feature>
<sequence length="219" mass="26942">MFHQFEKYEDVYLRVKLTENPDPFKRKWFLDEKPEGFLKIDYTREYQSRYEYSDIQFPLILISENEKVLEMKEKFLEVRKESIYEENNHFQFRKHQNRRARLEKLCPPGEEGEFHDIVQHFCPVMNEVAEWEEKWDAEKALDDVHEGILQSHWQKLDEMSDDEIKKLKEERKNEWFDLVKKRAAVRSAEEKIEEEEKKKRREAEEQKKPIPKKKKCVIM</sequence>
<evidence type="ECO:0000313" key="2">
    <source>
        <dbReference type="Proteomes" id="UP000095282"/>
    </source>
</evidence>
<organism evidence="2 3">
    <name type="scientific">Caenorhabditis tropicalis</name>
    <dbReference type="NCBI Taxonomy" id="1561998"/>
    <lineage>
        <taxon>Eukaryota</taxon>
        <taxon>Metazoa</taxon>
        <taxon>Ecdysozoa</taxon>
        <taxon>Nematoda</taxon>
        <taxon>Chromadorea</taxon>
        <taxon>Rhabditida</taxon>
        <taxon>Rhabditina</taxon>
        <taxon>Rhabditomorpha</taxon>
        <taxon>Rhabditoidea</taxon>
        <taxon>Rhabditidae</taxon>
        <taxon>Peloderinae</taxon>
        <taxon>Caenorhabditis</taxon>
    </lineage>
</organism>
<name>A0A1I7UPH0_9PELO</name>
<evidence type="ECO:0000256" key="1">
    <source>
        <dbReference type="SAM" id="MobiDB-lite"/>
    </source>
</evidence>
<reference evidence="3" key="1">
    <citation type="submission" date="2016-11" db="UniProtKB">
        <authorList>
            <consortium name="WormBaseParasite"/>
        </authorList>
    </citation>
    <scope>IDENTIFICATION</scope>
</reference>
<protein>
    <submittedName>
        <fullName evidence="3">Uncharacterized protein</fullName>
    </submittedName>
</protein>
<dbReference type="AlphaFoldDB" id="A0A1I7UPH0"/>